<comment type="caution">
    <text evidence="1">The sequence shown here is derived from an EMBL/GenBank/DDBJ whole genome shotgun (WGS) entry which is preliminary data.</text>
</comment>
<organism evidence="1">
    <name type="scientific">marine sediment metagenome</name>
    <dbReference type="NCBI Taxonomy" id="412755"/>
    <lineage>
        <taxon>unclassified sequences</taxon>
        <taxon>metagenomes</taxon>
        <taxon>ecological metagenomes</taxon>
    </lineage>
</organism>
<protein>
    <submittedName>
        <fullName evidence="1">Uncharacterized protein</fullName>
    </submittedName>
</protein>
<accession>A0A0F9TKB5</accession>
<name>A0A0F9TKB5_9ZZZZ</name>
<dbReference type="EMBL" id="LAZR01000243">
    <property type="protein sequence ID" value="KKN79724.1"/>
    <property type="molecule type" value="Genomic_DNA"/>
</dbReference>
<sequence>MKVFLRVTDYYQHGEKFEIIIEPSNSPTVEFTVTEISFNNALRNLNPKLIAEDEFPKTPPMKLYQIV</sequence>
<proteinExistence type="predicted"/>
<evidence type="ECO:0000313" key="1">
    <source>
        <dbReference type="EMBL" id="KKN79724.1"/>
    </source>
</evidence>
<dbReference type="AlphaFoldDB" id="A0A0F9TKB5"/>
<gene>
    <name evidence="1" type="ORF">LCGC14_0337460</name>
</gene>
<reference evidence="1" key="1">
    <citation type="journal article" date="2015" name="Nature">
        <title>Complex archaea that bridge the gap between prokaryotes and eukaryotes.</title>
        <authorList>
            <person name="Spang A."/>
            <person name="Saw J.H."/>
            <person name="Jorgensen S.L."/>
            <person name="Zaremba-Niedzwiedzka K."/>
            <person name="Martijn J."/>
            <person name="Lind A.E."/>
            <person name="van Eijk R."/>
            <person name="Schleper C."/>
            <person name="Guy L."/>
            <person name="Ettema T.J."/>
        </authorList>
    </citation>
    <scope>NUCLEOTIDE SEQUENCE</scope>
</reference>